<feature type="transmembrane region" description="Helical" evidence="13">
    <location>
        <begin position="50"/>
        <end position="68"/>
    </location>
</feature>
<reference evidence="14 15" key="1">
    <citation type="journal article" date="2015" name="Genome Announc.">
        <title>Complete Genome Sequence of Bartonella ancashensis Strain 20.00, Isolated from the Blood of a Patient with Verruga Peruana.</title>
        <authorList>
            <person name="Hang J."/>
            <person name="Mullins K.E."/>
            <person name="Clifford R.J."/>
            <person name="Onmus-Leone F."/>
            <person name="Yang Y."/>
            <person name="Jiang J."/>
            <person name="Leguia M."/>
            <person name="Kasper M.R."/>
            <person name="Maguina C."/>
            <person name="Lesho E.P."/>
            <person name="Jarman R.G."/>
            <person name="Richards A.L."/>
            <person name="Blazes D."/>
        </authorList>
    </citation>
    <scope>NUCLEOTIDE SEQUENCE [LARGE SCALE GENOMIC DNA]</scope>
    <source>
        <strain evidence="14 15">20.00</strain>
    </source>
</reference>
<dbReference type="GO" id="GO:0005886">
    <property type="term" value="C:plasma membrane"/>
    <property type="evidence" value="ECO:0007669"/>
    <property type="project" value="UniProtKB-SubCell"/>
</dbReference>
<comment type="function">
    <text evidence="1 12">Required for the export of heme to the periplasm for the biogenesis of c-type cytochromes.</text>
</comment>
<dbReference type="NCBIfam" id="TIGR01190">
    <property type="entry name" value="ccmB"/>
    <property type="match status" value="1"/>
</dbReference>
<keyword evidence="8 13" id="KW-0812">Transmembrane</keyword>
<evidence type="ECO:0000256" key="3">
    <source>
        <dbReference type="ARBA" id="ARBA00010544"/>
    </source>
</evidence>
<keyword evidence="10 13" id="KW-1133">Transmembrane helix</keyword>
<keyword evidence="9 12" id="KW-0201">Cytochrome c-type biogenesis</keyword>
<keyword evidence="11 12" id="KW-0472">Membrane</keyword>
<dbReference type="Proteomes" id="UP000057213">
    <property type="component" value="Chromosome"/>
</dbReference>
<evidence type="ECO:0000256" key="8">
    <source>
        <dbReference type="ARBA" id="ARBA00022692"/>
    </source>
</evidence>
<keyword evidence="15" id="KW-1185">Reference proteome</keyword>
<sequence length="221" mass="24193">MKALFWRDLKLALTPQSPLLTGLLFFIAIIMIIPFAVGPDPDTLTRVGPGILWIGALLAGLLNLHKLFQADHDDGTLDQFILSDQRKSLIFIIFVKCFTHWAGTMLPLIFITPLLSFMLHLNGVTIFAAVITLLCGTPAIIFIGAIGAALTTSLIHSTLLIFIIILPWTIPVVIFGVSATTAMAMHDISFITVLSFLIALSLFLIIFSSFIVAIILKYLSE</sequence>
<evidence type="ECO:0000256" key="13">
    <source>
        <dbReference type="SAM" id="Phobius"/>
    </source>
</evidence>
<dbReference type="PIRSF" id="PIRSF002764">
    <property type="entry name" value="CcmB"/>
    <property type="match status" value="1"/>
</dbReference>
<dbReference type="GO" id="GO:0017004">
    <property type="term" value="P:cytochrome complex assembly"/>
    <property type="evidence" value="ECO:0007669"/>
    <property type="project" value="UniProtKB-KW"/>
</dbReference>
<feature type="transmembrane region" description="Helical" evidence="13">
    <location>
        <begin position="124"/>
        <end position="147"/>
    </location>
</feature>
<dbReference type="PANTHER" id="PTHR30070">
    <property type="entry name" value="HEME EXPORTER PROTEIN B"/>
    <property type="match status" value="1"/>
</dbReference>
<evidence type="ECO:0000313" key="15">
    <source>
        <dbReference type="Proteomes" id="UP000057213"/>
    </source>
</evidence>
<feature type="transmembrane region" description="Helical" evidence="13">
    <location>
        <begin position="159"/>
        <end position="184"/>
    </location>
</feature>
<dbReference type="PRINTS" id="PR01414">
    <property type="entry name" value="CCMBBIOGNSIS"/>
</dbReference>
<dbReference type="STRING" id="1318743.PU02_0553"/>
<keyword evidence="5 12" id="KW-0813">Transport</keyword>
<name>A0A0M4M5K9_9HYPH</name>
<dbReference type="PANTHER" id="PTHR30070:SF1">
    <property type="entry name" value="CYTOCHROME C BIOGENESIS B-RELATED"/>
    <property type="match status" value="1"/>
</dbReference>
<feature type="transmembrane region" description="Helical" evidence="13">
    <location>
        <begin position="190"/>
        <end position="216"/>
    </location>
</feature>
<comment type="subcellular location">
    <subcellularLocation>
        <location evidence="2">Cell inner membrane</location>
        <topology evidence="2">Multi-pass membrane protein</topology>
    </subcellularLocation>
</comment>
<evidence type="ECO:0000256" key="9">
    <source>
        <dbReference type="ARBA" id="ARBA00022748"/>
    </source>
</evidence>
<evidence type="ECO:0000256" key="1">
    <source>
        <dbReference type="ARBA" id="ARBA00002442"/>
    </source>
</evidence>
<keyword evidence="6 12" id="KW-1003">Cell membrane</keyword>
<evidence type="ECO:0000313" key="14">
    <source>
        <dbReference type="EMBL" id="ALE03367.1"/>
    </source>
</evidence>
<dbReference type="OrthoDB" id="9812915at2"/>
<dbReference type="InterPro" id="IPR026031">
    <property type="entry name" value="Cyt_c_CcmB_bac"/>
</dbReference>
<dbReference type="Pfam" id="PF03379">
    <property type="entry name" value="CcmB"/>
    <property type="match status" value="1"/>
</dbReference>
<dbReference type="AlphaFoldDB" id="A0A0M4M5K9"/>
<evidence type="ECO:0000256" key="5">
    <source>
        <dbReference type="ARBA" id="ARBA00022448"/>
    </source>
</evidence>
<feature type="transmembrane region" description="Helical" evidence="13">
    <location>
        <begin position="89"/>
        <end position="112"/>
    </location>
</feature>
<protein>
    <recommendedName>
        <fullName evidence="4 12">Heme exporter protein B</fullName>
    </recommendedName>
</protein>
<gene>
    <name evidence="14" type="ORF">PU02_0553</name>
</gene>
<evidence type="ECO:0000256" key="2">
    <source>
        <dbReference type="ARBA" id="ARBA00004429"/>
    </source>
</evidence>
<comment type="similarity">
    <text evidence="3 12">Belongs to the CcmB/CycW/HelB family.</text>
</comment>
<dbReference type="RefSeq" id="WP_053943951.1">
    <property type="nucleotide sequence ID" value="NZ_CP010401.1"/>
</dbReference>
<dbReference type="EMBL" id="CP010401">
    <property type="protein sequence ID" value="ALE03367.1"/>
    <property type="molecule type" value="Genomic_DNA"/>
</dbReference>
<dbReference type="KEGG" id="banc:PU02_0553"/>
<evidence type="ECO:0000256" key="4">
    <source>
        <dbReference type="ARBA" id="ARBA00016452"/>
    </source>
</evidence>
<dbReference type="GO" id="GO:0015232">
    <property type="term" value="F:heme transmembrane transporter activity"/>
    <property type="evidence" value="ECO:0007669"/>
    <property type="project" value="InterPro"/>
</dbReference>
<organism evidence="14 15">
    <name type="scientific">Bartonella ancashensis</name>
    <dbReference type="NCBI Taxonomy" id="1318743"/>
    <lineage>
        <taxon>Bacteria</taxon>
        <taxon>Pseudomonadati</taxon>
        <taxon>Pseudomonadota</taxon>
        <taxon>Alphaproteobacteria</taxon>
        <taxon>Hyphomicrobiales</taxon>
        <taxon>Bartonellaceae</taxon>
        <taxon>Bartonella</taxon>
    </lineage>
</organism>
<evidence type="ECO:0000256" key="11">
    <source>
        <dbReference type="ARBA" id="ARBA00023136"/>
    </source>
</evidence>
<evidence type="ECO:0000256" key="7">
    <source>
        <dbReference type="ARBA" id="ARBA00022519"/>
    </source>
</evidence>
<keyword evidence="7 12" id="KW-0997">Cell inner membrane</keyword>
<evidence type="ECO:0000256" key="6">
    <source>
        <dbReference type="ARBA" id="ARBA00022475"/>
    </source>
</evidence>
<dbReference type="InterPro" id="IPR003544">
    <property type="entry name" value="Cyt_c_biogenesis_CcmB"/>
</dbReference>
<proteinExistence type="inferred from homology"/>
<evidence type="ECO:0000256" key="10">
    <source>
        <dbReference type="ARBA" id="ARBA00022989"/>
    </source>
</evidence>
<dbReference type="GO" id="GO:1903607">
    <property type="term" value="P:cytochrome c biosynthetic process"/>
    <property type="evidence" value="ECO:0007669"/>
    <property type="project" value="TreeGrafter"/>
</dbReference>
<dbReference type="PATRIC" id="fig|1318743.3.peg.566"/>
<accession>A0A0M4M5K9</accession>
<evidence type="ECO:0000256" key="12">
    <source>
        <dbReference type="PIRNR" id="PIRNR002764"/>
    </source>
</evidence>
<feature type="transmembrane region" description="Helical" evidence="13">
    <location>
        <begin position="20"/>
        <end position="38"/>
    </location>
</feature>